<dbReference type="InterPro" id="IPR036388">
    <property type="entry name" value="WH-like_DNA-bd_sf"/>
</dbReference>
<gene>
    <name evidence="5" type="ORF">FYJ74_10385</name>
</gene>
<dbReference type="InterPro" id="IPR002577">
    <property type="entry name" value="HTH_HxlR"/>
</dbReference>
<dbReference type="Proteomes" id="UP000473699">
    <property type="component" value="Unassembled WGS sequence"/>
</dbReference>
<dbReference type="InterPro" id="IPR036390">
    <property type="entry name" value="WH_DNA-bd_sf"/>
</dbReference>
<feature type="domain" description="HTH hxlR-type" evidence="4">
    <location>
        <begin position="7"/>
        <end position="104"/>
    </location>
</feature>
<protein>
    <submittedName>
        <fullName evidence="5">Helix-turn-helix transcriptional regulator</fullName>
    </submittedName>
</protein>
<evidence type="ECO:0000259" key="4">
    <source>
        <dbReference type="PROSITE" id="PS51118"/>
    </source>
</evidence>
<comment type="caution">
    <text evidence="5">The sequence shown here is derived from an EMBL/GenBank/DDBJ whole genome shotgun (WGS) entry which is preliminary data.</text>
</comment>
<dbReference type="GO" id="GO:0003677">
    <property type="term" value="F:DNA binding"/>
    <property type="evidence" value="ECO:0007669"/>
    <property type="project" value="UniProtKB-KW"/>
</dbReference>
<accession>A0A6L5YDP8</accession>
<dbReference type="RefSeq" id="WP_154529515.1">
    <property type="nucleotide sequence ID" value="NZ_JAXDZJ010000001.1"/>
</dbReference>
<keyword evidence="2" id="KW-0238">DNA-binding</keyword>
<dbReference type="Pfam" id="PF01638">
    <property type="entry name" value="HxlR"/>
    <property type="match status" value="1"/>
</dbReference>
<proteinExistence type="predicted"/>
<reference evidence="5 6" key="1">
    <citation type="submission" date="2019-08" db="EMBL/GenBank/DDBJ databases">
        <title>In-depth cultivation of the pig gut microbiome towards novel bacterial diversity and tailored functional studies.</title>
        <authorList>
            <person name="Wylensek D."/>
            <person name="Hitch T.C.A."/>
            <person name="Clavel T."/>
        </authorList>
    </citation>
    <scope>NUCLEOTIDE SEQUENCE [LARGE SCALE GENOMIC DNA]</scope>
    <source>
        <strain evidence="5 6">SM-530-WT-4B</strain>
    </source>
</reference>
<dbReference type="PROSITE" id="PS51118">
    <property type="entry name" value="HTH_HXLR"/>
    <property type="match status" value="1"/>
</dbReference>
<sequence>MIPEDFAEKITFNRTWDLLSHRWKFYVVYLLGERPLRFGELRRLCAAVSRVTLTGYLRQLEREGFVSCRKLSEPALFAEYALTDLGRSALPPVRQLIAWGDEAD</sequence>
<evidence type="ECO:0000313" key="6">
    <source>
        <dbReference type="Proteomes" id="UP000473699"/>
    </source>
</evidence>
<dbReference type="EMBL" id="VUNH01000012">
    <property type="protein sequence ID" value="MST56434.1"/>
    <property type="molecule type" value="Genomic_DNA"/>
</dbReference>
<keyword evidence="6" id="KW-1185">Reference proteome</keyword>
<name>A0A6L5YDP8_9BACT</name>
<evidence type="ECO:0000256" key="3">
    <source>
        <dbReference type="ARBA" id="ARBA00023163"/>
    </source>
</evidence>
<keyword evidence="1" id="KW-0805">Transcription regulation</keyword>
<dbReference type="Gene3D" id="1.10.10.10">
    <property type="entry name" value="Winged helix-like DNA-binding domain superfamily/Winged helix DNA-binding domain"/>
    <property type="match status" value="1"/>
</dbReference>
<keyword evidence="3" id="KW-0804">Transcription</keyword>
<evidence type="ECO:0000313" key="5">
    <source>
        <dbReference type="EMBL" id="MST56434.1"/>
    </source>
</evidence>
<dbReference type="PANTHER" id="PTHR33204:SF29">
    <property type="entry name" value="TRANSCRIPTIONAL REGULATOR"/>
    <property type="match status" value="1"/>
</dbReference>
<dbReference type="SUPFAM" id="SSF46785">
    <property type="entry name" value="Winged helix' DNA-binding domain"/>
    <property type="match status" value="1"/>
</dbReference>
<evidence type="ECO:0000256" key="2">
    <source>
        <dbReference type="ARBA" id="ARBA00023125"/>
    </source>
</evidence>
<dbReference type="PANTHER" id="PTHR33204">
    <property type="entry name" value="TRANSCRIPTIONAL REGULATOR, MARR FAMILY"/>
    <property type="match status" value="1"/>
</dbReference>
<evidence type="ECO:0000256" key="1">
    <source>
        <dbReference type="ARBA" id="ARBA00023015"/>
    </source>
</evidence>
<organism evidence="5 6">
    <name type="scientific">Pyramidobacter porci</name>
    <dbReference type="NCBI Taxonomy" id="2605789"/>
    <lineage>
        <taxon>Bacteria</taxon>
        <taxon>Thermotogati</taxon>
        <taxon>Synergistota</taxon>
        <taxon>Synergistia</taxon>
        <taxon>Synergistales</taxon>
        <taxon>Dethiosulfovibrionaceae</taxon>
        <taxon>Pyramidobacter</taxon>
    </lineage>
</organism>
<dbReference type="AlphaFoldDB" id="A0A6L5YDP8"/>